<dbReference type="Gene3D" id="3.40.1110.10">
    <property type="entry name" value="Calcium-transporting ATPase, cytoplasmic domain N"/>
    <property type="match status" value="1"/>
</dbReference>
<sequence>MDEPAWHALPAVKCFEILRSNKKGLAEEEVLLRRRKYGQNKIPERAKIGPVLRFLLQFHNILIYILLAAAVLAIVELRYAEFGVIIGVVVIDAVLGFVQESHAEREAEAIKQMLSTQAVVMRSGVRKTINAVDLVPGDVVRFIFMVMVILHVSCPFFRWPPSTATHCHTPPLNAHTTIPQTVNLHTQESALTGESTVNPKRPEPITADSNLAERINMTFSGTLVVQGQGSAVVVATGLKTELGKISGMVNEIETRHLTPLTRQITVFGRFLAIAILIVAAISYGIGVAWGRNPVDHLFTAATIAVAAIPEGLPAIISMTLALGVRRLAQRKAIVRLLPAVETSGSVSVICSDKTGTLTANQITVRLVTTAFNRYLVTGTGYQPIGAIVPAPPHITLQDFLGEDQADRRTPSLKNCCAPESPTGQFLTELMLAGVLCNDATLTSQKDQWELLGDPTEGALLALAMKGKLIPLEEQFTHTRQGLIPFESEIGFMCTANWVPSSSSSYPFLGDSTVKAIGRHKYFLKGAPEVVARKCLGQATVIDGRIIVENLDLDYWRREMETMGSLGLRVLAIAEKAAPSGRFPAIGQESPLVVPTEQAVLSPTLSVVGPDQSPQPTPSVPSMSEAIRGPPLGPAEVDSGLVLLGLIGMFDPPREDSKQAIQACHRAGIKVVMITGDHVRTAAAIGNMLGLFDEQSLPSRANEVSKAVTEPPILLVPPDFHLIPPIAQSPPQQLAREVANVAIFARSTPADKLRVVKALQKNGHITAMTGDGVNDAPALKQSNVGLAMGLSGTEAAKEAADIILTDDRFSTIVSAVEEGRIVYDNLVRSILFVLPTNFAQALVLIVGIAAGMPDPLSAAQVLLVNIVTTVGLTLPIPFQRGEHDVLRRPPRNPQVPLMDAVISARTVLVGTLATVSMIVFFLMDYWWIPSARRLSLPQAQTGALNELMFIQIFFAFNCLHLKGSCLTRRTFSENPALYLPIVLIVLLQVALTYVPFMHVAFGTAAHPWWVWLRAIGCGIAVFLVVELEKWIRRLLYHRRQAKAKPIGV</sequence>
<dbReference type="InterPro" id="IPR001757">
    <property type="entry name" value="P_typ_ATPase"/>
</dbReference>
<organism evidence="10 11">
    <name type="scientific">Paratrimastix pyriformis</name>
    <dbReference type="NCBI Taxonomy" id="342808"/>
    <lineage>
        <taxon>Eukaryota</taxon>
        <taxon>Metamonada</taxon>
        <taxon>Preaxostyla</taxon>
        <taxon>Paratrimastigidae</taxon>
        <taxon>Paratrimastix</taxon>
    </lineage>
</organism>
<dbReference type="SFLD" id="SFLDF00027">
    <property type="entry name" value="p-type_atpase"/>
    <property type="match status" value="1"/>
</dbReference>
<dbReference type="SUPFAM" id="SSF56784">
    <property type="entry name" value="HAD-like"/>
    <property type="match status" value="1"/>
</dbReference>
<dbReference type="InterPro" id="IPR023299">
    <property type="entry name" value="ATPase_P-typ_cyto_dom_N"/>
</dbReference>
<feature type="transmembrane region" description="Helical" evidence="8">
    <location>
        <begin position="51"/>
        <end position="73"/>
    </location>
</feature>
<protein>
    <submittedName>
        <fullName evidence="10">Ion-transporting P-type ATPase</fullName>
    </submittedName>
</protein>
<dbReference type="Pfam" id="PF00122">
    <property type="entry name" value="E1-E2_ATPase"/>
    <property type="match status" value="1"/>
</dbReference>
<feature type="transmembrane region" description="Helical" evidence="8">
    <location>
        <begin position="297"/>
        <end position="322"/>
    </location>
</feature>
<dbReference type="EMBL" id="JAPMOS010000003">
    <property type="protein sequence ID" value="KAJ4462446.1"/>
    <property type="molecule type" value="Genomic_DNA"/>
</dbReference>
<feature type="transmembrane region" description="Helical" evidence="8">
    <location>
        <begin position="976"/>
        <end position="995"/>
    </location>
</feature>
<dbReference type="InterPro" id="IPR006068">
    <property type="entry name" value="ATPase_P-typ_cation-transptr_C"/>
</dbReference>
<dbReference type="InterPro" id="IPR059000">
    <property type="entry name" value="ATPase_P-type_domA"/>
</dbReference>
<dbReference type="Proteomes" id="UP001141327">
    <property type="component" value="Unassembled WGS sequence"/>
</dbReference>
<keyword evidence="6 8" id="KW-1133">Transmembrane helix</keyword>
<dbReference type="Gene3D" id="1.20.1110.10">
    <property type="entry name" value="Calcium-transporting ATPase, transmembrane domain"/>
    <property type="match status" value="2"/>
</dbReference>
<keyword evidence="3" id="KW-0547">Nucleotide-binding</keyword>
<evidence type="ECO:0000313" key="11">
    <source>
        <dbReference type="Proteomes" id="UP001141327"/>
    </source>
</evidence>
<evidence type="ECO:0000256" key="5">
    <source>
        <dbReference type="ARBA" id="ARBA00022967"/>
    </source>
</evidence>
<evidence type="ECO:0000259" key="9">
    <source>
        <dbReference type="SMART" id="SM00831"/>
    </source>
</evidence>
<dbReference type="Pfam" id="PF00690">
    <property type="entry name" value="Cation_ATPase_N"/>
    <property type="match status" value="1"/>
</dbReference>
<feature type="transmembrane region" description="Helical" evidence="8">
    <location>
        <begin position="857"/>
        <end position="877"/>
    </location>
</feature>
<dbReference type="Pfam" id="PF13246">
    <property type="entry name" value="Cation_ATPase"/>
    <property type="match status" value="1"/>
</dbReference>
<dbReference type="InterPro" id="IPR008250">
    <property type="entry name" value="ATPase_P-typ_transduc_dom_A_sf"/>
</dbReference>
<dbReference type="PRINTS" id="PR00121">
    <property type="entry name" value="NAKATPASE"/>
</dbReference>
<evidence type="ECO:0000256" key="3">
    <source>
        <dbReference type="ARBA" id="ARBA00022741"/>
    </source>
</evidence>
<proteinExistence type="predicted"/>
<keyword evidence="2 8" id="KW-0812">Transmembrane</keyword>
<dbReference type="Gene3D" id="3.40.50.1000">
    <property type="entry name" value="HAD superfamily/HAD-like"/>
    <property type="match status" value="1"/>
</dbReference>
<dbReference type="PRINTS" id="PR00119">
    <property type="entry name" value="CATATPASE"/>
</dbReference>
<keyword evidence="4" id="KW-0067">ATP-binding</keyword>
<gene>
    <name evidence="10" type="ORF">PAPYR_1087</name>
</gene>
<keyword evidence="5" id="KW-1278">Translocase</keyword>
<feature type="transmembrane region" description="Helical" evidence="8">
    <location>
        <begin position="829"/>
        <end position="851"/>
    </location>
</feature>
<dbReference type="SUPFAM" id="SSF81660">
    <property type="entry name" value="Metal cation-transporting ATPase, ATP-binding domain N"/>
    <property type="match status" value="1"/>
</dbReference>
<feature type="transmembrane region" description="Helical" evidence="8">
    <location>
        <begin position="906"/>
        <end position="927"/>
    </location>
</feature>
<evidence type="ECO:0000256" key="7">
    <source>
        <dbReference type="ARBA" id="ARBA00023136"/>
    </source>
</evidence>
<evidence type="ECO:0000256" key="2">
    <source>
        <dbReference type="ARBA" id="ARBA00022692"/>
    </source>
</evidence>
<dbReference type="InterPro" id="IPR023214">
    <property type="entry name" value="HAD_sf"/>
</dbReference>
<evidence type="ECO:0000313" key="10">
    <source>
        <dbReference type="EMBL" id="KAJ4462446.1"/>
    </source>
</evidence>
<dbReference type="InterPro" id="IPR036412">
    <property type="entry name" value="HAD-like_sf"/>
</dbReference>
<reference evidence="10" key="1">
    <citation type="journal article" date="2022" name="bioRxiv">
        <title>Genomics of Preaxostyla Flagellates Illuminates Evolutionary Transitions and the Path Towards Mitochondrial Loss.</title>
        <authorList>
            <person name="Novak L.V.F."/>
            <person name="Treitli S.C."/>
            <person name="Pyrih J."/>
            <person name="Halakuc P."/>
            <person name="Pipaliya S.V."/>
            <person name="Vacek V."/>
            <person name="Brzon O."/>
            <person name="Soukal P."/>
            <person name="Eme L."/>
            <person name="Dacks J.B."/>
            <person name="Karnkowska A."/>
            <person name="Elias M."/>
            <person name="Hampl V."/>
        </authorList>
    </citation>
    <scope>NUCLEOTIDE SEQUENCE</scope>
    <source>
        <strain evidence="10">RCP-MX</strain>
    </source>
</reference>
<dbReference type="InterPro" id="IPR044492">
    <property type="entry name" value="P_typ_ATPase_HD_dom"/>
</dbReference>
<comment type="caution">
    <text evidence="10">The sequence shown here is derived from an EMBL/GenBank/DDBJ whole genome shotgun (WGS) entry which is preliminary data.</text>
</comment>
<evidence type="ECO:0000256" key="4">
    <source>
        <dbReference type="ARBA" id="ARBA00022840"/>
    </source>
</evidence>
<dbReference type="SMART" id="SM00831">
    <property type="entry name" value="Cation_ATPase_N"/>
    <property type="match status" value="1"/>
</dbReference>
<keyword evidence="11" id="KW-1185">Reference proteome</keyword>
<evidence type="ECO:0000256" key="8">
    <source>
        <dbReference type="SAM" id="Phobius"/>
    </source>
</evidence>
<feature type="transmembrane region" description="Helical" evidence="8">
    <location>
        <begin position="1007"/>
        <end position="1024"/>
    </location>
</feature>
<dbReference type="SFLD" id="SFLDS00003">
    <property type="entry name" value="Haloacid_Dehalogenase"/>
    <property type="match status" value="1"/>
</dbReference>
<name>A0ABQ8UTI4_9EUKA</name>
<dbReference type="Pfam" id="PF00702">
    <property type="entry name" value="Hydrolase"/>
    <property type="match status" value="1"/>
</dbReference>
<evidence type="ECO:0000256" key="6">
    <source>
        <dbReference type="ARBA" id="ARBA00022989"/>
    </source>
</evidence>
<feature type="transmembrane region" description="Helical" evidence="8">
    <location>
        <begin position="266"/>
        <end position="285"/>
    </location>
</feature>
<feature type="transmembrane region" description="Helical" evidence="8">
    <location>
        <begin position="947"/>
        <end position="964"/>
    </location>
</feature>
<dbReference type="SFLD" id="SFLDG00002">
    <property type="entry name" value="C1.7:_P-type_atpase_like"/>
    <property type="match status" value="1"/>
</dbReference>
<dbReference type="InterPro" id="IPR023298">
    <property type="entry name" value="ATPase_P-typ_TM_dom_sf"/>
</dbReference>
<dbReference type="InterPro" id="IPR004014">
    <property type="entry name" value="ATPase_P-typ_cation-transptr_N"/>
</dbReference>
<dbReference type="PANTHER" id="PTHR42861">
    <property type="entry name" value="CALCIUM-TRANSPORTING ATPASE"/>
    <property type="match status" value="1"/>
</dbReference>
<accession>A0ABQ8UTI4</accession>
<dbReference type="Pfam" id="PF00689">
    <property type="entry name" value="Cation_ATPase_C"/>
    <property type="match status" value="1"/>
</dbReference>
<dbReference type="NCBIfam" id="TIGR01494">
    <property type="entry name" value="ATPase_P-type"/>
    <property type="match status" value="2"/>
</dbReference>
<dbReference type="Gene3D" id="2.70.150.10">
    <property type="entry name" value="Calcium-transporting ATPase, cytoplasmic transduction domain A"/>
    <property type="match status" value="2"/>
</dbReference>
<keyword evidence="7 8" id="KW-0472">Membrane</keyword>
<evidence type="ECO:0000256" key="1">
    <source>
        <dbReference type="ARBA" id="ARBA00004141"/>
    </source>
</evidence>
<feature type="domain" description="Cation-transporting P-type ATPase N-terminal" evidence="9">
    <location>
        <begin position="5"/>
        <end position="78"/>
    </location>
</feature>
<dbReference type="SUPFAM" id="SSF81653">
    <property type="entry name" value="Calcium ATPase, transduction domain A"/>
    <property type="match status" value="1"/>
</dbReference>
<dbReference type="PROSITE" id="PS00154">
    <property type="entry name" value="ATPASE_E1_E2"/>
    <property type="match status" value="1"/>
</dbReference>
<comment type="subcellular location">
    <subcellularLocation>
        <location evidence="1">Membrane</location>
        <topology evidence="1">Multi-pass membrane protein</topology>
    </subcellularLocation>
</comment>
<dbReference type="InterPro" id="IPR018303">
    <property type="entry name" value="ATPase_P-typ_P_site"/>
</dbReference>
<dbReference type="SUPFAM" id="SSF81665">
    <property type="entry name" value="Calcium ATPase, transmembrane domain M"/>
    <property type="match status" value="1"/>
</dbReference>